<feature type="compositionally biased region" description="Low complexity" evidence="1">
    <location>
        <begin position="12"/>
        <end position="50"/>
    </location>
</feature>
<proteinExistence type="predicted"/>
<comment type="caution">
    <text evidence="2">The sequence shown here is derived from an EMBL/GenBank/DDBJ whole genome shotgun (WGS) entry which is preliminary data.</text>
</comment>
<feature type="region of interest" description="Disordered" evidence="1">
    <location>
        <begin position="195"/>
        <end position="228"/>
    </location>
</feature>
<protein>
    <submittedName>
        <fullName evidence="2">Uncharacterized protein</fullName>
    </submittedName>
</protein>
<feature type="compositionally biased region" description="Low complexity" evidence="1">
    <location>
        <begin position="82"/>
        <end position="93"/>
    </location>
</feature>
<gene>
    <name evidence="2" type="ORF">N0V93_009552</name>
</gene>
<dbReference type="OrthoDB" id="5350396at2759"/>
<evidence type="ECO:0000313" key="3">
    <source>
        <dbReference type="Proteomes" id="UP001140453"/>
    </source>
</evidence>
<evidence type="ECO:0000313" key="2">
    <source>
        <dbReference type="EMBL" id="KAJ4386654.1"/>
    </source>
</evidence>
<feature type="region of interest" description="Disordered" evidence="1">
    <location>
        <begin position="103"/>
        <end position="122"/>
    </location>
</feature>
<feature type="compositionally biased region" description="Acidic residues" evidence="1">
    <location>
        <begin position="212"/>
        <end position="223"/>
    </location>
</feature>
<feature type="compositionally biased region" description="Basic and acidic residues" evidence="1">
    <location>
        <begin position="59"/>
        <end position="69"/>
    </location>
</feature>
<feature type="compositionally biased region" description="Basic and acidic residues" evidence="1">
    <location>
        <begin position="195"/>
        <end position="205"/>
    </location>
</feature>
<keyword evidence="3" id="KW-1185">Reference proteome</keyword>
<evidence type="ECO:0000256" key="1">
    <source>
        <dbReference type="SAM" id="MobiDB-lite"/>
    </source>
</evidence>
<accession>A0A9W9CTX0</accession>
<feature type="region of interest" description="Disordered" evidence="1">
    <location>
        <begin position="1"/>
        <end position="95"/>
    </location>
</feature>
<reference evidence="2" key="1">
    <citation type="submission" date="2022-10" db="EMBL/GenBank/DDBJ databases">
        <title>Tapping the CABI collections for fungal endophytes: first genome assemblies for Collariella, Neodidymelliopsis, Ascochyta clinopodiicola, Didymella pomorum, Didymosphaeria variabile, Neocosmospora piperis and Neocucurbitaria cava.</title>
        <authorList>
            <person name="Hill R."/>
        </authorList>
    </citation>
    <scope>NUCLEOTIDE SEQUENCE</scope>
    <source>
        <strain evidence="2">IMI 355082</strain>
    </source>
</reference>
<name>A0A9W9CTX0_9PEZI</name>
<dbReference type="EMBL" id="JAPEVB010000006">
    <property type="protein sequence ID" value="KAJ4386654.1"/>
    <property type="molecule type" value="Genomic_DNA"/>
</dbReference>
<dbReference type="Proteomes" id="UP001140453">
    <property type="component" value="Unassembled WGS sequence"/>
</dbReference>
<organism evidence="2 3">
    <name type="scientific">Gnomoniopsis smithogilvyi</name>
    <dbReference type="NCBI Taxonomy" id="1191159"/>
    <lineage>
        <taxon>Eukaryota</taxon>
        <taxon>Fungi</taxon>
        <taxon>Dikarya</taxon>
        <taxon>Ascomycota</taxon>
        <taxon>Pezizomycotina</taxon>
        <taxon>Sordariomycetes</taxon>
        <taxon>Sordariomycetidae</taxon>
        <taxon>Diaporthales</taxon>
        <taxon>Gnomoniaceae</taxon>
        <taxon>Gnomoniopsis</taxon>
    </lineage>
</organism>
<sequence>MPRNGDIRSFFASSQAGSQQQAASRAPAFPTPAPSATAPTPAVVDPSPSAQTSPPEKPAVCDRMPEHTYEPPSPLSPLRENASISSSPPSIAPRQTYAIDAVIAASDEEDDAGSSDSDLPDIMAPIASKRSVADPCVTPRAKRTAVQFDGMIFSSPLSIRKKHKYDLAALARFNERDEEKRASELRVKVLEEQGEMEARERERQAALKTTVEDEDETDVEDEEGKAGRELKRRLLESVKAEADAAEEDEEGRGKMRVMRALERAADASTGKKAFYFLEETQPDTKGLVVGNAFPTAEAKGPWKILADKQDRVKHFQSGLPFDIQRMFGNMPDEIFLWILDELCHERRRDLAAEYVKLLRICDDQVRRLIRPTLLQRLFKSLGATNEACNLSSAVSLTDEIKDPYRDRDWTCLENFIGLLGCITKSLESSSRAMAMQMLLRLGMDSVAVENFGLAQEWRWTVDLLARSVPGREWANFCQEVCTSVYRSTEKATLRYRAINLLGPVQVPEPPADLQRRTLDLKRRLASVFFFDELSRAEKKPEDTVNIRAIIDRLDDPQFTISAETDYRELAGLMLLLNIALGDAASAKVTPEMCKDFDADVDELTASMKSMYTRVMPQSHGIHVSRIEAKSAMEMIRDRLVYQLRTKKKPRIADMIPADEEDPSLPKQQMFMKGFLQQRKMDKAMPSIETEMMA</sequence>
<dbReference type="AlphaFoldDB" id="A0A9W9CTX0"/>